<dbReference type="AlphaFoldDB" id="A0A941FK72"/>
<gene>
    <name evidence="2" type="ORF">KEH51_12925</name>
</gene>
<dbReference type="Proteomes" id="UP000680045">
    <property type="component" value="Unassembled WGS sequence"/>
</dbReference>
<organism evidence="2 3">
    <name type="scientific">Peribacillus frigoritolerans</name>
    <dbReference type="NCBI Taxonomy" id="450367"/>
    <lineage>
        <taxon>Bacteria</taxon>
        <taxon>Bacillati</taxon>
        <taxon>Bacillota</taxon>
        <taxon>Bacilli</taxon>
        <taxon>Bacillales</taxon>
        <taxon>Bacillaceae</taxon>
        <taxon>Peribacillus</taxon>
    </lineage>
</organism>
<accession>A0A941FK72</accession>
<protein>
    <recommendedName>
        <fullName evidence="1">Ketopantoate reductase C-terminal domain-containing protein</fullName>
    </recommendedName>
</protein>
<evidence type="ECO:0000313" key="3">
    <source>
        <dbReference type="Proteomes" id="UP000680045"/>
    </source>
</evidence>
<sequence length="126" mass="14242">MEHGALKHDGNTVEHTGLGMTRIASFSGELEQLSLVNERIDHFPFTKSEDFHSMLMDKLVVNAVINPLTAILGVENGGLITNSFTTNYFKSFSKKSPVFWKFKIRMSHLNMLKPFASQLRKIDLPC</sequence>
<feature type="domain" description="Ketopantoate reductase C-terminal" evidence="1">
    <location>
        <begin position="51"/>
        <end position="89"/>
    </location>
</feature>
<dbReference type="InterPro" id="IPR013752">
    <property type="entry name" value="KPA_reductase"/>
</dbReference>
<dbReference type="InterPro" id="IPR008927">
    <property type="entry name" value="6-PGluconate_DH-like_C_sf"/>
</dbReference>
<reference evidence="2" key="1">
    <citation type="submission" date="2021-04" db="EMBL/GenBank/DDBJ databases">
        <title>Whole genome sequencing of Enterococci isolates from hospitalized patients.</title>
        <authorList>
            <person name="Ogoti B.M."/>
            <person name="Onyambu F.G."/>
        </authorList>
    </citation>
    <scope>NUCLEOTIDE SEQUENCE</scope>
    <source>
        <strain evidence="2">242</strain>
    </source>
</reference>
<dbReference type="InterPro" id="IPR013328">
    <property type="entry name" value="6PGD_dom2"/>
</dbReference>
<name>A0A941FK72_9BACI</name>
<proteinExistence type="predicted"/>
<dbReference type="Gene3D" id="1.10.1040.10">
    <property type="entry name" value="N-(1-d-carboxylethyl)-l-norvaline Dehydrogenase, domain 2"/>
    <property type="match status" value="1"/>
</dbReference>
<comment type="caution">
    <text evidence="2">The sequence shown here is derived from an EMBL/GenBank/DDBJ whole genome shotgun (WGS) entry which is preliminary data.</text>
</comment>
<dbReference type="Pfam" id="PF08546">
    <property type="entry name" value="ApbA_C"/>
    <property type="match status" value="1"/>
</dbReference>
<evidence type="ECO:0000313" key="2">
    <source>
        <dbReference type="EMBL" id="MBR8644936.1"/>
    </source>
</evidence>
<evidence type="ECO:0000259" key="1">
    <source>
        <dbReference type="Pfam" id="PF08546"/>
    </source>
</evidence>
<dbReference type="SUPFAM" id="SSF48179">
    <property type="entry name" value="6-phosphogluconate dehydrogenase C-terminal domain-like"/>
    <property type="match status" value="1"/>
</dbReference>
<dbReference type="EMBL" id="JAGTPW010000020">
    <property type="protein sequence ID" value="MBR8644936.1"/>
    <property type="molecule type" value="Genomic_DNA"/>
</dbReference>